<proteinExistence type="inferred from homology"/>
<accession>A0A2A4FZI2</accession>
<dbReference type="RefSeq" id="WP_066959455.1">
    <property type="nucleotide sequence ID" value="NZ_CP023449.1"/>
</dbReference>
<dbReference type="Proteomes" id="UP000218934">
    <property type="component" value="Unassembled WGS sequence"/>
</dbReference>
<dbReference type="SUPFAM" id="SSF143011">
    <property type="entry name" value="RelE-like"/>
    <property type="match status" value="1"/>
</dbReference>
<dbReference type="EMBL" id="NWUF01000006">
    <property type="protein sequence ID" value="PCE42842.1"/>
    <property type="molecule type" value="Genomic_DNA"/>
</dbReference>
<evidence type="ECO:0000256" key="1">
    <source>
        <dbReference type="ARBA" id="ARBA00006226"/>
    </source>
</evidence>
<dbReference type="InterPro" id="IPR035093">
    <property type="entry name" value="RelE/ParE_toxin_dom_sf"/>
</dbReference>
<dbReference type="Gene3D" id="3.30.2310.20">
    <property type="entry name" value="RelE-like"/>
    <property type="match status" value="1"/>
</dbReference>
<dbReference type="PANTHER" id="PTHR33755:SF7">
    <property type="entry name" value="TOXIN MODULE OF TOXIN-ANTITOXIN SYSTEM RELE_STBE FAMILY"/>
    <property type="match status" value="1"/>
</dbReference>
<dbReference type="AlphaFoldDB" id="A0A2A4FZI2"/>
<evidence type="ECO:0000313" key="3">
    <source>
        <dbReference type="EMBL" id="PCE42842.1"/>
    </source>
</evidence>
<sequence>MKIEWSNQAVTDLARLHAFLAPDAPEAAARMLQQMGRAPGRLIDFPRLGEKLDLYLPREVRRIKVGRYEMRYEIADTTITILRLWHSREDRP</sequence>
<evidence type="ECO:0000313" key="4">
    <source>
        <dbReference type="Proteomes" id="UP000218934"/>
    </source>
</evidence>
<gene>
    <name evidence="3" type="ORF">COO09_08425</name>
</gene>
<reference evidence="3 4" key="1">
    <citation type="submission" date="2017-09" db="EMBL/GenBank/DDBJ databases">
        <title>The Catabolism of 3,6-Dichlorosalicylic acid is Initiated by the Cytochrome P450 Monooxygenase DsmABC in Rhizorhabdus dicambivorans Ndbn-20.</title>
        <authorList>
            <person name="Na L."/>
        </authorList>
    </citation>
    <scope>NUCLEOTIDE SEQUENCE [LARGE SCALE GENOMIC DNA]</scope>
    <source>
        <strain evidence="3 4">Ndbn-20m</strain>
    </source>
</reference>
<organism evidence="3 4">
    <name type="scientific">Rhizorhabdus dicambivorans</name>
    <dbReference type="NCBI Taxonomy" id="1850238"/>
    <lineage>
        <taxon>Bacteria</taxon>
        <taxon>Pseudomonadati</taxon>
        <taxon>Pseudomonadota</taxon>
        <taxon>Alphaproteobacteria</taxon>
        <taxon>Sphingomonadales</taxon>
        <taxon>Sphingomonadaceae</taxon>
        <taxon>Rhizorhabdus</taxon>
    </lineage>
</organism>
<protein>
    <submittedName>
        <fullName evidence="3">Type II toxin-antitoxin system RelE/ParE family toxin</fullName>
    </submittedName>
</protein>
<name>A0A2A4FZI2_9SPHN</name>
<evidence type="ECO:0000256" key="2">
    <source>
        <dbReference type="ARBA" id="ARBA00022649"/>
    </source>
</evidence>
<keyword evidence="4" id="KW-1185">Reference proteome</keyword>
<comment type="similarity">
    <text evidence="1">Belongs to the RelE toxin family.</text>
</comment>
<dbReference type="Pfam" id="PF05016">
    <property type="entry name" value="ParE_toxin"/>
    <property type="match status" value="1"/>
</dbReference>
<dbReference type="KEGG" id="rdi:CMV14_04290"/>
<dbReference type="OrthoDB" id="573800at2"/>
<dbReference type="PANTHER" id="PTHR33755">
    <property type="entry name" value="TOXIN PARE1-RELATED"/>
    <property type="match status" value="1"/>
</dbReference>
<comment type="caution">
    <text evidence="3">The sequence shown here is derived from an EMBL/GenBank/DDBJ whole genome shotgun (WGS) entry which is preliminary data.</text>
</comment>
<dbReference type="InterPro" id="IPR051803">
    <property type="entry name" value="TA_system_RelE-like_toxin"/>
</dbReference>
<keyword evidence="2" id="KW-1277">Toxin-antitoxin system</keyword>
<dbReference type="InterPro" id="IPR007712">
    <property type="entry name" value="RelE/ParE_toxin"/>
</dbReference>